<organism evidence="2 3">
    <name type="scientific">Rhodococcus indonesiensis</name>
    <dbReference type="NCBI Taxonomy" id="3055869"/>
    <lineage>
        <taxon>Bacteria</taxon>
        <taxon>Bacillati</taxon>
        <taxon>Actinomycetota</taxon>
        <taxon>Actinomycetes</taxon>
        <taxon>Mycobacteriales</taxon>
        <taxon>Nocardiaceae</taxon>
        <taxon>Rhodococcus</taxon>
    </lineage>
</organism>
<gene>
    <name evidence="2" type="ORF">QT969_10515</name>
</gene>
<keyword evidence="1" id="KW-0472">Membrane</keyword>
<evidence type="ECO:0000313" key="3">
    <source>
        <dbReference type="Proteomes" id="UP001233164"/>
    </source>
</evidence>
<protein>
    <submittedName>
        <fullName evidence="2">Uncharacterized protein</fullName>
    </submittedName>
</protein>
<keyword evidence="3" id="KW-1185">Reference proteome</keyword>
<evidence type="ECO:0000256" key="1">
    <source>
        <dbReference type="SAM" id="Phobius"/>
    </source>
</evidence>
<name>A0ABT7RM58_9NOCA</name>
<reference evidence="2 3" key="1">
    <citation type="submission" date="2023-06" db="EMBL/GenBank/DDBJ databases">
        <title>Rhodococcus indonesiensis sp. nov a new member of the Rhodococcus ruber lineage isolated from a sediment of neutral hot spring.</title>
        <authorList>
            <person name="Kusuma A.B."/>
            <person name="Fenylestari G."/>
            <person name="Ammar F."/>
            <person name="Nouioui I."/>
            <person name="Goodfellow M."/>
        </authorList>
    </citation>
    <scope>NUCLEOTIDE SEQUENCE [LARGE SCALE GENOMIC DNA]</scope>
    <source>
        <strain evidence="2 3">CSLK01-03</strain>
    </source>
</reference>
<dbReference type="EMBL" id="JAUBOF010000027">
    <property type="protein sequence ID" value="MDM7488724.1"/>
    <property type="molecule type" value="Genomic_DNA"/>
</dbReference>
<evidence type="ECO:0000313" key="2">
    <source>
        <dbReference type="EMBL" id="MDM7488724.1"/>
    </source>
</evidence>
<comment type="caution">
    <text evidence="2">The sequence shown here is derived from an EMBL/GenBank/DDBJ whole genome shotgun (WGS) entry which is preliminary data.</text>
</comment>
<proteinExistence type="predicted"/>
<keyword evidence="1" id="KW-0812">Transmembrane</keyword>
<keyword evidence="1" id="KW-1133">Transmembrane helix</keyword>
<accession>A0ABT7RM58</accession>
<dbReference type="RefSeq" id="WP_289378792.1">
    <property type="nucleotide sequence ID" value="NZ_JAUBOF010000027.1"/>
</dbReference>
<dbReference type="Proteomes" id="UP001233164">
    <property type="component" value="Unassembled WGS sequence"/>
</dbReference>
<sequence>MPRLSAVAIRWTAGPQLPPDKESGMTVDSILAIASALLAIAKIVLPLIF</sequence>
<feature type="transmembrane region" description="Helical" evidence="1">
    <location>
        <begin position="29"/>
        <end position="48"/>
    </location>
</feature>